<gene>
    <name evidence="1" type="ordered locus">Rmet_3072</name>
</gene>
<dbReference type="HOGENOM" id="CLU_159845_0_0_4"/>
<evidence type="ECO:0000313" key="2">
    <source>
        <dbReference type="Proteomes" id="UP000002429"/>
    </source>
</evidence>
<protein>
    <submittedName>
        <fullName evidence="1">Uncharacterized protein</fullName>
    </submittedName>
</protein>
<dbReference type="KEGG" id="rme:Rmet_3072"/>
<organism evidence="1 2">
    <name type="scientific">Cupriavidus metallidurans (strain ATCC 43123 / DSM 2839 / NBRC 102507 / CH34)</name>
    <name type="common">Ralstonia metallidurans</name>
    <dbReference type="NCBI Taxonomy" id="266264"/>
    <lineage>
        <taxon>Bacteria</taxon>
        <taxon>Pseudomonadati</taxon>
        <taxon>Pseudomonadota</taxon>
        <taxon>Betaproteobacteria</taxon>
        <taxon>Burkholderiales</taxon>
        <taxon>Burkholderiaceae</taxon>
        <taxon>Cupriavidus</taxon>
    </lineage>
</organism>
<accession>Q1LIT2</accession>
<dbReference type="AlphaFoldDB" id="Q1LIT2"/>
<dbReference type="STRING" id="266264.Rmet_3072"/>
<dbReference type="Proteomes" id="UP000002429">
    <property type="component" value="Chromosome"/>
</dbReference>
<name>Q1LIT2_CUPMC</name>
<sequence length="144" mass="15875">MTQTEPKWLFKTRAVSSCPVTVWASYPRMIAVRSARGHARTVDLLTDISSFQAARRHDGRCGQIEFSRARLSPGIRLSAGFAARSRMPGRRGHTAMSAQVRAGRGCLPATEFISVRSMLRRAPMNRSLDWGTCKTRLGSVGSPI</sequence>
<keyword evidence="2" id="KW-1185">Reference proteome</keyword>
<dbReference type="EMBL" id="CP000352">
    <property type="protein sequence ID" value="ABF09944.1"/>
    <property type="molecule type" value="Genomic_DNA"/>
</dbReference>
<reference evidence="2" key="1">
    <citation type="journal article" date="2010" name="PLoS ONE">
        <title>The complete genome sequence of Cupriavidus metallidurans strain CH34, a master survivalist in harsh and anthropogenic environments.</title>
        <authorList>
            <person name="Janssen P.J."/>
            <person name="Van Houdt R."/>
            <person name="Moors H."/>
            <person name="Monsieurs P."/>
            <person name="Morin N."/>
            <person name="Michaux A."/>
            <person name="Benotmane M.A."/>
            <person name="Leys N."/>
            <person name="Vallaeys T."/>
            <person name="Lapidus A."/>
            <person name="Monchy S."/>
            <person name="Medigue C."/>
            <person name="Taghavi S."/>
            <person name="McCorkle S."/>
            <person name="Dunn J."/>
            <person name="van der Lelie D."/>
            <person name="Mergeay M."/>
        </authorList>
    </citation>
    <scope>NUCLEOTIDE SEQUENCE [LARGE SCALE GENOMIC DNA]</scope>
    <source>
        <strain evidence="2">ATCC 43123 / DSM 2839 / NBRC 102507 / CH34</strain>
    </source>
</reference>
<proteinExistence type="predicted"/>
<evidence type="ECO:0000313" key="1">
    <source>
        <dbReference type="EMBL" id="ABF09944.1"/>
    </source>
</evidence>